<comment type="similarity">
    <text evidence="3">In the N-terminal section; belongs to the uridine kinase family.</text>
</comment>
<dbReference type="InterPro" id="IPR000836">
    <property type="entry name" value="PRTase_dom"/>
</dbReference>
<dbReference type="InterPro" id="IPR006083">
    <property type="entry name" value="PRK/URK"/>
</dbReference>
<evidence type="ECO:0000259" key="13">
    <source>
        <dbReference type="PROSITE" id="PS51186"/>
    </source>
</evidence>
<dbReference type="InterPro" id="IPR000182">
    <property type="entry name" value="GNAT_dom"/>
</dbReference>
<dbReference type="PANTHER" id="PTHR10285">
    <property type="entry name" value="URIDINE KINASE"/>
    <property type="match status" value="1"/>
</dbReference>
<keyword evidence="7 11" id="KW-0547">Nucleotide-binding</keyword>
<keyword evidence="8 11" id="KW-0418">Kinase</keyword>
<comment type="similarity">
    <text evidence="4">In the C-terminal section; belongs to the UPRTase family.</text>
</comment>
<comment type="similarity">
    <text evidence="11">Belongs to the uridine kinase family.</text>
</comment>
<dbReference type="InterPro" id="IPR027417">
    <property type="entry name" value="P-loop_NTPase"/>
</dbReference>
<dbReference type="NCBIfam" id="NF001097">
    <property type="entry name" value="PRK00129.1"/>
    <property type="match status" value="1"/>
</dbReference>
<evidence type="ECO:0000256" key="4">
    <source>
        <dbReference type="ARBA" id="ARBA00010723"/>
    </source>
</evidence>
<comment type="catalytic activity">
    <reaction evidence="11">
        <text>cytidine + ATP = CMP + ADP + H(+)</text>
        <dbReference type="Rhea" id="RHEA:24674"/>
        <dbReference type="ChEBI" id="CHEBI:15378"/>
        <dbReference type="ChEBI" id="CHEBI:17562"/>
        <dbReference type="ChEBI" id="CHEBI:30616"/>
        <dbReference type="ChEBI" id="CHEBI:60377"/>
        <dbReference type="ChEBI" id="CHEBI:456216"/>
        <dbReference type="EC" id="2.7.1.48"/>
    </reaction>
</comment>
<dbReference type="PROSITE" id="PS51186">
    <property type="entry name" value="GNAT"/>
    <property type="match status" value="1"/>
</dbReference>
<sequence>MSPVPEETTAIDYVMEAASGAHFSGLRVDGLLNTASSSPRASPTPTPTHFSTTTPFDSTAPKQPFVIGVSGGTASGKTTVCDMIIQQLHDHRVVLVNQDSFYRGLTPEEMKRVHEYNFDHPDAFDTEQLLECVEKLKSGLSVQVPIYDFKTHQRCSDSFRQVNASDVIILEGILVFHDARVRNLMSMKIFVDTDADVRLARRIRRDTVERGRDINSVLEQYAKFVKPAFDDFVLPSKKYADVIIPRGGDNHVAIDLIVQHIRTKLGQHDLCKIYPNVYVIQSTFQIRGMHTLIRDKDISKHDFVFYSDRLIRLVVEHGLGHLPFTEKQIVTPTGSVYTGVDFCKKLCGVSIIRSGESMENALRACCKGIKIGKILIHRDGDNGKQLIYEKLPKDISERHVLLLDPVLATGNSANQAIELLIQKGVPESHIIFLNLISAPEGIHCVCKRFPSLKIVTSEIDQTLNEEFRVIPGLGEFGDRRMGTGREVVISLDGVRDKNMMQLKKINTAIFPVRYNDKYYTDAIASGDFTRLAYYSDICVGSIACRLEKKEGGTVRVYIMTLGVLAPYRGLGTGKKLLNHVLDLCTKQNVSEIYLHVHTINEDAINFYKKFGFEVTDKIQNYYTNITPPDCFVLTKYITQTKKQTA</sequence>
<dbReference type="InterPro" id="IPR016181">
    <property type="entry name" value="Acyl_CoA_acyltransferase"/>
</dbReference>
<dbReference type="Gene3D" id="3.40.50.300">
    <property type="entry name" value="P-loop containing nucleotide triphosphate hydrolases"/>
    <property type="match status" value="1"/>
</dbReference>
<dbReference type="InterPro" id="IPR000764">
    <property type="entry name" value="Uridine_kinase-like"/>
</dbReference>
<keyword evidence="5" id="KW-0021">Allosteric enzyme</keyword>
<dbReference type="PRINTS" id="PR00988">
    <property type="entry name" value="URIDINKINASE"/>
</dbReference>
<dbReference type="SUPFAM" id="SSF55729">
    <property type="entry name" value="Acyl-CoA N-acyltransferases (Nat)"/>
    <property type="match status" value="1"/>
</dbReference>
<evidence type="ECO:0000256" key="8">
    <source>
        <dbReference type="ARBA" id="ARBA00022777"/>
    </source>
</evidence>
<dbReference type="CDD" id="cd04301">
    <property type="entry name" value="NAT_SF"/>
    <property type="match status" value="1"/>
</dbReference>
<keyword evidence="9" id="KW-0342">GTP-binding</keyword>
<dbReference type="Gene3D" id="3.40.630.30">
    <property type="match status" value="1"/>
</dbReference>
<evidence type="ECO:0000256" key="2">
    <source>
        <dbReference type="ARBA" id="ARBA00004784"/>
    </source>
</evidence>
<evidence type="ECO:0000313" key="14">
    <source>
        <dbReference type="EMBL" id="MCD7467696.1"/>
    </source>
</evidence>
<evidence type="ECO:0000313" key="15">
    <source>
        <dbReference type="Proteomes" id="UP000823775"/>
    </source>
</evidence>
<evidence type="ECO:0000256" key="6">
    <source>
        <dbReference type="ARBA" id="ARBA00022679"/>
    </source>
</evidence>
<dbReference type="Gene3D" id="3.40.50.2020">
    <property type="match status" value="1"/>
</dbReference>
<comment type="catalytic activity">
    <reaction evidence="11">
        <text>uridine + ATP = UMP + ADP + H(+)</text>
        <dbReference type="Rhea" id="RHEA:16825"/>
        <dbReference type="ChEBI" id="CHEBI:15378"/>
        <dbReference type="ChEBI" id="CHEBI:16704"/>
        <dbReference type="ChEBI" id="CHEBI:30616"/>
        <dbReference type="ChEBI" id="CHEBI:57865"/>
        <dbReference type="ChEBI" id="CHEBI:456216"/>
        <dbReference type="EC" id="2.7.1.48"/>
    </reaction>
</comment>
<dbReference type="SUPFAM" id="SSF53271">
    <property type="entry name" value="PRTase-like"/>
    <property type="match status" value="1"/>
</dbReference>
<dbReference type="Proteomes" id="UP000823775">
    <property type="component" value="Unassembled WGS sequence"/>
</dbReference>
<reference evidence="14 15" key="1">
    <citation type="journal article" date="2021" name="BMC Genomics">
        <title>Datura genome reveals duplications of psychoactive alkaloid biosynthetic genes and high mutation rate following tissue culture.</title>
        <authorList>
            <person name="Rajewski A."/>
            <person name="Carter-House D."/>
            <person name="Stajich J."/>
            <person name="Litt A."/>
        </authorList>
    </citation>
    <scope>NUCLEOTIDE SEQUENCE [LARGE SCALE GENOMIC DNA]</scope>
    <source>
        <strain evidence="14">AR-01</strain>
    </source>
</reference>
<dbReference type="NCBIfam" id="TIGR00235">
    <property type="entry name" value="udk"/>
    <property type="match status" value="1"/>
</dbReference>
<organism evidence="14 15">
    <name type="scientific">Datura stramonium</name>
    <name type="common">Jimsonweed</name>
    <name type="synonym">Common thornapple</name>
    <dbReference type="NCBI Taxonomy" id="4076"/>
    <lineage>
        <taxon>Eukaryota</taxon>
        <taxon>Viridiplantae</taxon>
        <taxon>Streptophyta</taxon>
        <taxon>Embryophyta</taxon>
        <taxon>Tracheophyta</taxon>
        <taxon>Spermatophyta</taxon>
        <taxon>Magnoliopsida</taxon>
        <taxon>eudicotyledons</taxon>
        <taxon>Gunneridae</taxon>
        <taxon>Pentapetalae</taxon>
        <taxon>asterids</taxon>
        <taxon>lamiids</taxon>
        <taxon>Solanales</taxon>
        <taxon>Solanaceae</taxon>
        <taxon>Solanoideae</taxon>
        <taxon>Datureae</taxon>
        <taxon>Datura</taxon>
    </lineage>
</organism>
<gene>
    <name evidence="14" type="primary">UKL1</name>
    <name evidence="14" type="ORF">HAX54_005261</name>
</gene>
<comment type="caution">
    <text evidence="14">The sequence shown here is derived from an EMBL/GenBank/DDBJ whole genome shotgun (WGS) entry which is preliminary data.</text>
</comment>
<dbReference type="EC" id="2.7.1.48" evidence="11"/>
<dbReference type="Pfam" id="PF00583">
    <property type="entry name" value="Acetyltransf_1"/>
    <property type="match status" value="1"/>
</dbReference>
<dbReference type="SUPFAM" id="SSF52540">
    <property type="entry name" value="P-loop containing nucleoside triphosphate hydrolases"/>
    <property type="match status" value="1"/>
</dbReference>
<accession>A0ABS8T8F8</accession>
<dbReference type="CDD" id="cd06223">
    <property type="entry name" value="PRTases_typeI"/>
    <property type="match status" value="1"/>
</dbReference>
<dbReference type="InterPro" id="IPR029057">
    <property type="entry name" value="PRTase-like"/>
</dbReference>
<evidence type="ECO:0000256" key="11">
    <source>
        <dbReference type="RuleBase" id="RU003825"/>
    </source>
</evidence>
<evidence type="ECO:0000256" key="7">
    <source>
        <dbReference type="ARBA" id="ARBA00022741"/>
    </source>
</evidence>
<dbReference type="Pfam" id="PF14681">
    <property type="entry name" value="UPRTase"/>
    <property type="match status" value="1"/>
</dbReference>
<evidence type="ECO:0000256" key="9">
    <source>
        <dbReference type="ARBA" id="ARBA00023134"/>
    </source>
</evidence>
<dbReference type="CDD" id="cd02023">
    <property type="entry name" value="UMPK"/>
    <property type="match status" value="1"/>
</dbReference>
<evidence type="ECO:0000256" key="3">
    <source>
        <dbReference type="ARBA" id="ARBA00008173"/>
    </source>
</evidence>
<dbReference type="Pfam" id="PF00485">
    <property type="entry name" value="PRK"/>
    <property type="match status" value="1"/>
</dbReference>
<feature type="region of interest" description="Disordered" evidence="12">
    <location>
        <begin position="34"/>
        <end position="57"/>
    </location>
</feature>
<evidence type="ECO:0000256" key="1">
    <source>
        <dbReference type="ARBA" id="ARBA00004690"/>
    </source>
</evidence>
<comment type="pathway">
    <text evidence="1 11">Pyrimidine metabolism; UMP biosynthesis via salvage pathway; UMP from uridine: step 1/1.</text>
</comment>
<keyword evidence="10" id="KW-0511">Multifunctional enzyme</keyword>
<evidence type="ECO:0000256" key="12">
    <source>
        <dbReference type="SAM" id="MobiDB-lite"/>
    </source>
</evidence>
<keyword evidence="15" id="KW-1185">Reference proteome</keyword>
<feature type="domain" description="N-acetyltransferase" evidence="13">
    <location>
        <begin position="489"/>
        <end position="638"/>
    </location>
</feature>
<evidence type="ECO:0000256" key="5">
    <source>
        <dbReference type="ARBA" id="ARBA00022533"/>
    </source>
</evidence>
<name>A0ABS8T8F8_DATST</name>
<protein>
    <recommendedName>
        <fullName evidence="11">Uridine kinase</fullName>
        <ecNumber evidence="11">2.7.1.48</ecNumber>
    </recommendedName>
</protein>
<proteinExistence type="inferred from homology"/>
<comment type="pathway">
    <text evidence="2 11">Pyrimidine metabolism; CTP biosynthesis via salvage pathway; CTP from cytidine: step 1/3.</text>
</comment>
<keyword evidence="6 11" id="KW-0808">Transferase</keyword>
<evidence type="ECO:0000256" key="10">
    <source>
        <dbReference type="ARBA" id="ARBA00023268"/>
    </source>
</evidence>
<dbReference type="NCBIfam" id="NF004018">
    <property type="entry name" value="PRK05480.1"/>
    <property type="match status" value="1"/>
</dbReference>
<dbReference type="EMBL" id="JACEIK010001258">
    <property type="protein sequence ID" value="MCD7467696.1"/>
    <property type="molecule type" value="Genomic_DNA"/>
</dbReference>
<keyword evidence="11" id="KW-0067">ATP-binding</keyword>